<feature type="chain" id="PRO_5038433518" description="Surface layer protein A domain-containing protein" evidence="1">
    <location>
        <begin position="21"/>
        <end position="200"/>
    </location>
</feature>
<proteinExistence type="predicted"/>
<organism evidence="2 3">
    <name type="scientific">Schleiferilactobacillus harbinensis DSM 16991</name>
    <dbReference type="NCBI Taxonomy" id="1122147"/>
    <lineage>
        <taxon>Bacteria</taxon>
        <taxon>Bacillati</taxon>
        <taxon>Bacillota</taxon>
        <taxon>Bacilli</taxon>
        <taxon>Lactobacillales</taxon>
        <taxon>Lactobacillaceae</taxon>
        <taxon>Schleiferilactobacillus</taxon>
    </lineage>
</organism>
<dbReference type="PATRIC" id="fig|1122147.4.peg.1101"/>
<evidence type="ECO:0008006" key="4">
    <source>
        <dbReference type="Google" id="ProtNLM"/>
    </source>
</evidence>
<dbReference type="EMBL" id="AZFW01000018">
    <property type="protein sequence ID" value="KRM29106.1"/>
    <property type="molecule type" value="Genomic_DNA"/>
</dbReference>
<dbReference type="OrthoDB" id="9763643at2"/>
<name>A0A0R1XGL2_9LACO</name>
<sequence length="200" mass="22142">MKKTILALLTAALLTGGTIAAPMNTTVPTSVEAATLQADAAITPLKGTLRIVYKPGYGIALWNGVGSTRKYAGRILPDQSRWRFYKVAVTGTDTYWYNLGGNQWIEGYCLTFLDSEDNSYHIVSRRGVVRVPESPKGSIVNLTMDKGNPRSDQSAWYGFVPFKVGSTWQYFHIAYPRSKYQSVKYDLGGGQWVSSLEVVK</sequence>
<evidence type="ECO:0000256" key="1">
    <source>
        <dbReference type="SAM" id="SignalP"/>
    </source>
</evidence>
<comment type="caution">
    <text evidence="2">The sequence shown here is derived from an EMBL/GenBank/DDBJ whole genome shotgun (WGS) entry which is preliminary data.</text>
</comment>
<evidence type="ECO:0000313" key="2">
    <source>
        <dbReference type="EMBL" id="KRM29106.1"/>
    </source>
</evidence>
<keyword evidence="1" id="KW-0732">Signal</keyword>
<dbReference type="Proteomes" id="UP000050949">
    <property type="component" value="Unassembled WGS sequence"/>
</dbReference>
<feature type="signal peptide" evidence="1">
    <location>
        <begin position="1"/>
        <end position="20"/>
    </location>
</feature>
<dbReference type="RefSeq" id="WP_027829161.1">
    <property type="nucleotide sequence ID" value="NZ_AUEH01000043.1"/>
</dbReference>
<accession>A0A0R1XGL2</accession>
<reference evidence="2 3" key="1">
    <citation type="journal article" date="2015" name="Genome Announc.">
        <title>Expanding the biotechnology potential of lactobacilli through comparative genomics of 213 strains and associated genera.</title>
        <authorList>
            <person name="Sun Z."/>
            <person name="Harris H.M."/>
            <person name="McCann A."/>
            <person name="Guo C."/>
            <person name="Argimon S."/>
            <person name="Zhang W."/>
            <person name="Yang X."/>
            <person name="Jeffery I.B."/>
            <person name="Cooney J.C."/>
            <person name="Kagawa T.F."/>
            <person name="Liu W."/>
            <person name="Song Y."/>
            <person name="Salvetti E."/>
            <person name="Wrobel A."/>
            <person name="Rasinkangas P."/>
            <person name="Parkhill J."/>
            <person name="Rea M.C."/>
            <person name="O'Sullivan O."/>
            <person name="Ritari J."/>
            <person name="Douillard F.P."/>
            <person name="Paul Ross R."/>
            <person name="Yang R."/>
            <person name="Briner A.E."/>
            <person name="Felis G.E."/>
            <person name="de Vos W.M."/>
            <person name="Barrangou R."/>
            <person name="Klaenhammer T.R."/>
            <person name="Caufield P.W."/>
            <person name="Cui Y."/>
            <person name="Zhang H."/>
            <person name="O'Toole P.W."/>
        </authorList>
    </citation>
    <scope>NUCLEOTIDE SEQUENCE [LARGE SCALE GENOMIC DNA]</scope>
    <source>
        <strain evidence="2 3">DSM 16991</strain>
    </source>
</reference>
<evidence type="ECO:0000313" key="3">
    <source>
        <dbReference type="Proteomes" id="UP000050949"/>
    </source>
</evidence>
<dbReference type="AlphaFoldDB" id="A0A0R1XGL2"/>
<gene>
    <name evidence="2" type="ORF">FC91_GL001063</name>
</gene>
<protein>
    <recommendedName>
        <fullName evidence="4">Surface layer protein A domain-containing protein</fullName>
    </recommendedName>
</protein>